<keyword evidence="2" id="KW-0732">Signal</keyword>
<dbReference type="InterPro" id="IPR050570">
    <property type="entry name" value="Cell_wall_metabolism_enzyme"/>
</dbReference>
<dbReference type="KEGG" id="rte:GSU10_04500"/>
<reference evidence="7" key="2">
    <citation type="submission" date="2019-12" db="EMBL/GenBank/DDBJ databases">
        <title>Complete and draft genome sequences of new strains and members of some known species of the genus Rathayibacter isolated from plants.</title>
        <authorList>
            <person name="Tarlachkov S.V."/>
            <person name="Starodumova I.P."/>
            <person name="Dorofeeva L.V."/>
            <person name="Prisyazhnaya N.V."/>
            <person name="Leyn S."/>
            <person name="Zlamal J."/>
            <person name="Elan M."/>
            <person name="Osterman A.L."/>
            <person name="Nadler S."/>
            <person name="Subbotin S.A."/>
            <person name="Evtushenko L.I."/>
        </authorList>
    </citation>
    <scope>NUCLEOTIDE SEQUENCE [LARGE SCALE GENOMIC DNA]</scope>
    <source>
        <strain evidence="7">VKM Ac-2761</strain>
    </source>
</reference>
<dbReference type="PANTHER" id="PTHR21666:SF270">
    <property type="entry name" value="MUREIN HYDROLASE ACTIVATOR ENVC"/>
    <property type="match status" value="1"/>
</dbReference>
<feature type="region of interest" description="Disordered" evidence="1">
    <location>
        <begin position="78"/>
        <end position="106"/>
    </location>
</feature>
<dbReference type="EC" id="3.4.24.-" evidence="4"/>
<feature type="chain" id="PRO_5041524746" evidence="2">
    <location>
        <begin position="31"/>
        <end position="247"/>
    </location>
</feature>
<evidence type="ECO:0000313" key="7">
    <source>
        <dbReference type="Proteomes" id="UP000465031"/>
    </source>
</evidence>
<dbReference type="InterPro" id="IPR016047">
    <property type="entry name" value="M23ase_b-sheet_dom"/>
</dbReference>
<keyword evidence="6" id="KW-1185">Reference proteome</keyword>
<dbReference type="OrthoDB" id="1099523at2"/>
<name>A0A166HJP4_9MICO</name>
<dbReference type="EMBL" id="CP047186">
    <property type="protein sequence ID" value="QHC54977.1"/>
    <property type="molecule type" value="Genomic_DNA"/>
</dbReference>
<evidence type="ECO:0000313" key="6">
    <source>
        <dbReference type="Proteomes" id="UP000076717"/>
    </source>
</evidence>
<feature type="domain" description="M23ase beta-sheet core" evidence="3">
    <location>
        <begin position="137"/>
        <end position="238"/>
    </location>
</feature>
<accession>A0A166HJP4</accession>
<feature type="compositionally biased region" description="Acidic residues" evidence="1">
    <location>
        <begin position="82"/>
        <end position="92"/>
    </location>
</feature>
<protein>
    <submittedName>
        <fullName evidence="4">Murein DD-endopeptidase MepM</fullName>
        <ecNumber evidence="4">3.4.24.-</ecNumber>
    </submittedName>
    <submittedName>
        <fullName evidence="5">Peptidoglycan DD-metalloendopeptidase family protein</fullName>
    </submittedName>
</protein>
<dbReference type="EMBL" id="LIIN01000077">
    <property type="protein sequence ID" value="KZX20716.1"/>
    <property type="molecule type" value="Genomic_DNA"/>
</dbReference>
<dbReference type="RefSeq" id="WP_082845187.1">
    <property type="nucleotide sequence ID" value="NZ_CP047186.1"/>
</dbReference>
<feature type="signal peptide" evidence="2">
    <location>
        <begin position="1"/>
        <end position="30"/>
    </location>
</feature>
<organism evidence="4 6">
    <name type="scientific">Rathayibacter tanaceti</name>
    <dbReference type="NCBI Taxonomy" id="1671680"/>
    <lineage>
        <taxon>Bacteria</taxon>
        <taxon>Bacillati</taxon>
        <taxon>Actinomycetota</taxon>
        <taxon>Actinomycetes</taxon>
        <taxon>Micrococcales</taxon>
        <taxon>Microbacteriaceae</taxon>
        <taxon>Rathayibacter</taxon>
    </lineage>
</organism>
<evidence type="ECO:0000259" key="3">
    <source>
        <dbReference type="Pfam" id="PF01551"/>
    </source>
</evidence>
<dbReference type="Proteomes" id="UP000465031">
    <property type="component" value="Chromosome"/>
</dbReference>
<keyword evidence="4" id="KW-0378">Hydrolase</keyword>
<dbReference type="Proteomes" id="UP000076717">
    <property type="component" value="Unassembled WGS sequence"/>
</dbReference>
<evidence type="ECO:0000256" key="2">
    <source>
        <dbReference type="SAM" id="SignalP"/>
    </source>
</evidence>
<evidence type="ECO:0000313" key="5">
    <source>
        <dbReference type="EMBL" id="QHC54977.1"/>
    </source>
</evidence>
<dbReference type="AlphaFoldDB" id="A0A166HJP4"/>
<dbReference type="GO" id="GO:0004222">
    <property type="term" value="F:metalloendopeptidase activity"/>
    <property type="evidence" value="ECO:0007669"/>
    <property type="project" value="TreeGrafter"/>
</dbReference>
<dbReference type="Pfam" id="PF01551">
    <property type="entry name" value="Peptidase_M23"/>
    <property type="match status" value="1"/>
</dbReference>
<dbReference type="CDD" id="cd12797">
    <property type="entry name" value="M23_peptidase"/>
    <property type="match status" value="1"/>
</dbReference>
<evidence type="ECO:0000256" key="1">
    <source>
        <dbReference type="SAM" id="MobiDB-lite"/>
    </source>
</evidence>
<dbReference type="Gene3D" id="2.70.70.10">
    <property type="entry name" value="Glucose Permease (Domain IIA)"/>
    <property type="match status" value="1"/>
</dbReference>
<dbReference type="InterPro" id="IPR011055">
    <property type="entry name" value="Dup_hybrid_motif"/>
</dbReference>
<gene>
    <name evidence="4" type="primary">mepM_3</name>
    <name evidence="4" type="ORF">ACH61_02174</name>
    <name evidence="5" type="ORF">GSU10_04500</name>
</gene>
<reference evidence="4 6" key="1">
    <citation type="submission" date="2015-08" db="EMBL/GenBank/DDBJ databases">
        <title>Draft Genome Sequence of Rathayibacter sp. Strain VKM Ac-2596 Isolated from Leaf Gall Induced by Plant-Parasitic Nematodes.</title>
        <authorList>
            <person name="Vasilenko O.V."/>
            <person name="Starodumova I.P."/>
            <person name="Tarlachkov S.V."/>
            <person name="Dorofeeva L.V."/>
            <person name="Evtushenko L.I."/>
        </authorList>
    </citation>
    <scope>NUCLEOTIDE SEQUENCE [LARGE SCALE GENOMIC DNA]</scope>
    <source>
        <strain evidence="4 6">VKM Ac-2596</strain>
    </source>
</reference>
<evidence type="ECO:0000313" key="4">
    <source>
        <dbReference type="EMBL" id="KZX20716.1"/>
    </source>
</evidence>
<sequence>MLPAAAAFSALALAAVSALPGVLLPPSSEAAAPTPGVATTVGAQAFVASDLPDSIVIRDNFSAAAAPARIVEITAQNSAAAAEDETATDDDTGAASETGSTGAEIGSSAVRWPFPVGVRVSDDYGPRTAPCDGCSTFHKGLDMTPGAGTPISSVADGIVRETGETDTGFGNYAVIDHVVGGELVSTLYAHMQWGSLAVSEGQPVKAGQRLGAVGSTGQSTGPHLHLEVWENGTDPIDPYAWLTRHAA</sequence>
<dbReference type="SUPFAM" id="SSF51261">
    <property type="entry name" value="Duplicated hybrid motif"/>
    <property type="match status" value="1"/>
</dbReference>
<proteinExistence type="predicted"/>
<dbReference type="PATRIC" id="fig|1671680.3.peg.2318"/>
<reference evidence="5" key="3">
    <citation type="submission" date="2019-12" db="EMBL/GenBank/DDBJ databases">
        <title>Complete and Draft Genome Sequences of New Strains and Members of Some Known Species of the Genus Rathayibacter isolated from Plants.</title>
        <authorList>
            <person name="Tarlachkov S.V."/>
            <person name="Starodumova I.P."/>
            <person name="Dorofeeva L.V."/>
            <person name="Prisyazhnaya N.V."/>
            <person name="Leyn S.A."/>
            <person name="Zlamal J.E."/>
            <person name="Elane M.L."/>
            <person name="Osterman A.L."/>
            <person name="Nadler S.A."/>
            <person name="Subbotin S.A."/>
            <person name="Evtushenko L.I."/>
        </authorList>
    </citation>
    <scope>NUCLEOTIDE SEQUENCE</scope>
    <source>
        <strain evidence="5">VKM Ac-2761</strain>
    </source>
</reference>
<dbReference type="PANTHER" id="PTHR21666">
    <property type="entry name" value="PEPTIDASE-RELATED"/>
    <property type="match status" value="1"/>
</dbReference>